<sequence>MSRSNGQFAIKNNLSQLNERFSFTVEQIGICIRHCIACKTLTSIQKFIPNQTFMRQTKCHLSSNAVHFRFWLMHN</sequence>
<organism evidence="1 2">
    <name type="scientific">Trichinella papuae</name>
    <dbReference type="NCBI Taxonomy" id="268474"/>
    <lineage>
        <taxon>Eukaryota</taxon>
        <taxon>Metazoa</taxon>
        <taxon>Ecdysozoa</taxon>
        <taxon>Nematoda</taxon>
        <taxon>Enoplea</taxon>
        <taxon>Dorylaimia</taxon>
        <taxon>Trichinellida</taxon>
        <taxon>Trichinellidae</taxon>
        <taxon>Trichinella</taxon>
    </lineage>
</organism>
<accession>A0A0V1M3K6</accession>
<reference evidence="1 2" key="1">
    <citation type="submission" date="2015-01" db="EMBL/GenBank/DDBJ databases">
        <title>Evolution of Trichinella species and genotypes.</title>
        <authorList>
            <person name="Korhonen P.K."/>
            <person name="Edoardo P."/>
            <person name="Giuseppe L.R."/>
            <person name="Gasser R.B."/>
        </authorList>
    </citation>
    <scope>NUCLEOTIDE SEQUENCE [LARGE SCALE GENOMIC DNA]</scope>
    <source>
        <strain evidence="1">ISS1980</strain>
    </source>
</reference>
<dbReference type="AlphaFoldDB" id="A0A0V1M3K6"/>
<proteinExistence type="predicted"/>
<name>A0A0V1M3K6_9BILA</name>
<protein>
    <submittedName>
        <fullName evidence="1">Uncharacterized protein</fullName>
    </submittedName>
</protein>
<comment type="caution">
    <text evidence="1">The sequence shown here is derived from an EMBL/GenBank/DDBJ whole genome shotgun (WGS) entry which is preliminary data.</text>
</comment>
<evidence type="ECO:0000313" key="1">
    <source>
        <dbReference type="EMBL" id="KRZ66359.1"/>
    </source>
</evidence>
<dbReference type="EMBL" id="JYDO01000248">
    <property type="protein sequence ID" value="KRZ66359.1"/>
    <property type="molecule type" value="Genomic_DNA"/>
</dbReference>
<gene>
    <name evidence="1" type="ORF">T10_3252</name>
</gene>
<evidence type="ECO:0000313" key="2">
    <source>
        <dbReference type="Proteomes" id="UP000054843"/>
    </source>
</evidence>
<keyword evidence="2" id="KW-1185">Reference proteome</keyword>
<dbReference type="Proteomes" id="UP000054843">
    <property type="component" value="Unassembled WGS sequence"/>
</dbReference>